<proteinExistence type="predicted"/>
<feature type="domain" description="XdhC- CoxI" evidence="1">
    <location>
        <begin position="16"/>
        <end position="79"/>
    </location>
</feature>
<feature type="domain" description="XdhC Rossmann" evidence="2">
    <location>
        <begin position="120"/>
        <end position="252"/>
    </location>
</feature>
<gene>
    <name evidence="3" type="ORF">GR183_18915</name>
</gene>
<protein>
    <submittedName>
        <fullName evidence="3">XdhC family protein</fullName>
    </submittedName>
</protein>
<comment type="caution">
    <text evidence="3">The sequence shown here is derived from an EMBL/GenBank/DDBJ whole genome shotgun (WGS) entry which is preliminary data.</text>
</comment>
<dbReference type="Pfam" id="PF13478">
    <property type="entry name" value="XdhC_C"/>
    <property type="match status" value="1"/>
</dbReference>
<organism evidence="3 4">
    <name type="scientific">Stappia sediminis</name>
    <dbReference type="NCBI Taxonomy" id="2692190"/>
    <lineage>
        <taxon>Bacteria</taxon>
        <taxon>Pseudomonadati</taxon>
        <taxon>Pseudomonadota</taxon>
        <taxon>Alphaproteobacteria</taxon>
        <taxon>Hyphomicrobiales</taxon>
        <taxon>Stappiaceae</taxon>
        <taxon>Stappia</taxon>
    </lineage>
</organism>
<dbReference type="InterPro" id="IPR003777">
    <property type="entry name" value="XdhC_CoxI"/>
</dbReference>
<evidence type="ECO:0000259" key="1">
    <source>
        <dbReference type="Pfam" id="PF02625"/>
    </source>
</evidence>
<dbReference type="PANTHER" id="PTHR30388">
    <property type="entry name" value="ALDEHYDE OXIDOREDUCTASE MOLYBDENUM COFACTOR ASSEMBLY PROTEIN"/>
    <property type="match status" value="1"/>
</dbReference>
<keyword evidence="4" id="KW-1185">Reference proteome</keyword>
<dbReference type="PANTHER" id="PTHR30388:SF6">
    <property type="entry name" value="XANTHINE DEHYDROGENASE SUBUNIT A-RELATED"/>
    <property type="match status" value="1"/>
</dbReference>
<evidence type="ECO:0000313" key="4">
    <source>
        <dbReference type="Proteomes" id="UP000433101"/>
    </source>
</evidence>
<name>A0A7X3S9L8_9HYPH</name>
<dbReference type="Pfam" id="PF02625">
    <property type="entry name" value="XdhC_CoxI"/>
    <property type="match status" value="1"/>
</dbReference>
<sequence>MTNFDIFDTIERLRSVGKPFCIATVLRAAGVTAAKAGCKAAITDTGEIIGHLGGGCVQGAARKAAAEALASGEPGIIRVKPSETVVSLEDDDGVRLYKSGCPSGGTVDILLEPYRRPPMVVIFGKTPIARAVARHAALLGYDIAGSGDLDEHGGTFRPIENADLSGLGLSASDFVVVATQGEGDLAALRSAIESPAEYVAMVASRRKAEFLKQKLADSGIAPDRLARLVSPAGLDLGGVDPGEIAISILAEIVRRRNAGKAENGLISAES</sequence>
<dbReference type="RefSeq" id="WP_160777234.1">
    <property type="nucleotide sequence ID" value="NZ_WUMV01000009.1"/>
</dbReference>
<dbReference type="InterPro" id="IPR027051">
    <property type="entry name" value="XdhC_Rossmann_dom"/>
</dbReference>
<dbReference type="Gene3D" id="3.40.50.720">
    <property type="entry name" value="NAD(P)-binding Rossmann-like Domain"/>
    <property type="match status" value="1"/>
</dbReference>
<accession>A0A7X3S9L8</accession>
<dbReference type="EMBL" id="WUMV01000009">
    <property type="protein sequence ID" value="MXN66989.1"/>
    <property type="molecule type" value="Genomic_DNA"/>
</dbReference>
<evidence type="ECO:0000259" key="2">
    <source>
        <dbReference type="Pfam" id="PF13478"/>
    </source>
</evidence>
<reference evidence="3 4" key="1">
    <citation type="submission" date="2019-12" db="EMBL/GenBank/DDBJ databases">
        <authorList>
            <person name="Li M."/>
        </authorList>
    </citation>
    <scope>NUCLEOTIDE SEQUENCE [LARGE SCALE GENOMIC DNA]</scope>
    <source>
        <strain evidence="3 4">GBMRC 2046</strain>
    </source>
</reference>
<dbReference type="Proteomes" id="UP000433101">
    <property type="component" value="Unassembled WGS sequence"/>
</dbReference>
<dbReference type="InterPro" id="IPR052698">
    <property type="entry name" value="MoCofactor_Util/Proc"/>
</dbReference>
<evidence type="ECO:0000313" key="3">
    <source>
        <dbReference type="EMBL" id="MXN66989.1"/>
    </source>
</evidence>
<dbReference type="AlphaFoldDB" id="A0A7X3S9L8"/>